<dbReference type="RefSeq" id="WP_390268091.1">
    <property type="nucleotide sequence ID" value="NZ_JBHRSA010000005.1"/>
</dbReference>
<protein>
    <submittedName>
        <fullName evidence="1">Uncharacterized protein</fullName>
    </submittedName>
</protein>
<gene>
    <name evidence="1" type="ORF">ACFOGI_02785</name>
</gene>
<keyword evidence="2" id="KW-1185">Reference proteome</keyword>
<organism evidence="1 2">
    <name type="scientific">Virgibacillus xinjiangensis</name>
    <dbReference type="NCBI Taxonomy" id="393090"/>
    <lineage>
        <taxon>Bacteria</taxon>
        <taxon>Bacillati</taxon>
        <taxon>Bacillota</taxon>
        <taxon>Bacilli</taxon>
        <taxon>Bacillales</taxon>
        <taxon>Bacillaceae</taxon>
        <taxon>Virgibacillus</taxon>
    </lineage>
</organism>
<dbReference type="Proteomes" id="UP001595279">
    <property type="component" value="Unassembled WGS sequence"/>
</dbReference>
<proteinExistence type="predicted"/>
<sequence>MAFGTSNVQVDPFWVDIYRLSYQLPLDEQDRILAGLQSRLEVPPTGNRVIIAHSFPAGMGLGRIPDMGTVVIQPYGEGMGYQVIDRLGLEELRTLNADGG</sequence>
<name>A0ABV7CSH9_9BACI</name>
<evidence type="ECO:0000313" key="2">
    <source>
        <dbReference type="Proteomes" id="UP001595279"/>
    </source>
</evidence>
<accession>A0ABV7CSH9</accession>
<comment type="caution">
    <text evidence="1">The sequence shown here is derived from an EMBL/GenBank/DDBJ whole genome shotgun (WGS) entry which is preliminary data.</text>
</comment>
<reference evidence="2" key="1">
    <citation type="journal article" date="2019" name="Int. J. Syst. Evol. Microbiol.">
        <title>The Global Catalogue of Microorganisms (GCM) 10K type strain sequencing project: providing services to taxonomists for standard genome sequencing and annotation.</title>
        <authorList>
            <consortium name="The Broad Institute Genomics Platform"/>
            <consortium name="The Broad Institute Genome Sequencing Center for Infectious Disease"/>
            <person name="Wu L."/>
            <person name="Ma J."/>
        </authorList>
    </citation>
    <scope>NUCLEOTIDE SEQUENCE [LARGE SCALE GENOMIC DNA]</scope>
    <source>
        <strain evidence="2">KCTC 13128</strain>
    </source>
</reference>
<dbReference type="EMBL" id="JBHRSA010000005">
    <property type="protein sequence ID" value="MFC3039175.1"/>
    <property type="molecule type" value="Genomic_DNA"/>
</dbReference>
<evidence type="ECO:0000313" key="1">
    <source>
        <dbReference type="EMBL" id="MFC3039175.1"/>
    </source>
</evidence>